<evidence type="ECO:0000256" key="2">
    <source>
        <dbReference type="SAM" id="SignalP"/>
    </source>
</evidence>
<protein>
    <submittedName>
        <fullName evidence="3">Uncharacterized protein</fullName>
    </submittedName>
</protein>
<feature type="compositionally biased region" description="Polar residues" evidence="1">
    <location>
        <begin position="84"/>
        <end position="98"/>
    </location>
</feature>
<accession>A0A7G8Q8T8</accession>
<dbReference type="PROSITE" id="PS51257">
    <property type="entry name" value="PROKAR_LIPOPROTEIN"/>
    <property type="match status" value="1"/>
</dbReference>
<reference evidence="3 4" key="1">
    <citation type="submission" date="2020-08" db="EMBL/GenBank/DDBJ databases">
        <title>Dyella sp. G9 isolated from forest soil.</title>
        <authorList>
            <person name="Fu J."/>
            <person name="Qiu L."/>
        </authorList>
    </citation>
    <scope>NUCLEOTIDE SEQUENCE [LARGE SCALE GENOMIC DNA]</scope>
    <source>
        <strain evidence="3 4">G9</strain>
    </source>
</reference>
<name>A0A7G8Q8T8_9GAMM</name>
<keyword evidence="2" id="KW-0732">Signal</keyword>
<feature type="region of interest" description="Disordered" evidence="1">
    <location>
        <begin position="18"/>
        <end position="45"/>
    </location>
</feature>
<organism evidence="3 4">
    <name type="scientific">Dyella telluris</name>
    <dbReference type="NCBI Taxonomy" id="2763498"/>
    <lineage>
        <taxon>Bacteria</taxon>
        <taxon>Pseudomonadati</taxon>
        <taxon>Pseudomonadota</taxon>
        <taxon>Gammaproteobacteria</taxon>
        <taxon>Lysobacterales</taxon>
        <taxon>Rhodanobacteraceae</taxon>
        <taxon>Dyella</taxon>
    </lineage>
</organism>
<evidence type="ECO:0000256" key="1">
    <source>
        <dbReference type="SAM" id="MobiDB-lite"/>
    </source>
</evidence>
<dbReference type="Proteomes" id="UP000515873">
    <property type="component" value="Chromosome"/>
</dbReference>
<feature type="signal peptide" evidence="2">
    <location>
        <begin position="1"/>
        <end position="21"/>
    </location>
</feature>
<evidence type="ECO:0000313" key="3">
    <source>
        <dbReference type="EMBL" id="QNK03196.1"/>
    </source>
</evidence>
<proteinExistence type="predicted"/>
<dbReference type="KEGG" id="dtl:H8F01_08860"/>
<dbReference type="AlphaFoldDB" id="A0A7G8Q8T8"/>
<dbReference type="RefSeq" id="WP_187058666.1">
    <property type="nucleotide sequence ID" value="NZ_CP060412.1"/>
</dbReference>
<feature type="compositionally biased region" description="Pro residues" evidence="1">
    <location>
        <begin position="19"/>
        <end position="30"/>
    </location>
</feature>
<dbReference type="EMBL" id="CP060412">
    <property type="protein sequence ID" value="QNK03196.1"/>
    <property type="molecule type" value="Genomic_DNA"/>
</dbReference>
<gene>
    <name evidence="3" type="ORF">H8F01_08860</name>
</gene>
<sequence>MRRFLAVLPLALLVACSPSTPPPDQKPPQPKATAQSTPDNAELGSPQWYEWVDDRLHITDDGHGPDRGSAEWNEAVQRKLGQEAPQTQPGSPQWQQAVDSLLRTRPAIE</sequence>
<feature type="chain" id="PRO_5028979960" evidence="2">
    <location>
        <begin position="22"/>
        <end position="109"/>
    </location>
</feature>
<feature type="region of interest" description="Disordered" evidence="1">
    <location>
        <begin position="81"/>
        <end position="109"/>
    </location>
</feature>
<keyword evidence="4" id="KW-1185">Reference proteome</keyword>
<evidence type="ECO:0000313" key="4">
    <source>
        <dbReference type="Proteomes" id="UP000515873"/>
    </source>
</evidence>